<feature type="compositionally biased region" description="Pro residues" evidence="1">
    <location>
        <begin position="357"/>
        <end position="383"/>
    </location>
</feature>
<dbReference type="Gene3D" id="1.20.900.10">
    <property type="entry name" value="Dbl homology (DH) domain"/>
    <property type="match status" value="1"/>
</dbReference>
<feature type="domain" description="PH" evidence="2">
    <location>
        <begin position="105"/>
        <end position="217"/>
    </location>
</feature>
<comment type="caution">
    <text evidence="3">The sequence shown here is derived from an EMBL/GenBank/DDBJ whole genome shotgun (WGS) entry which is preliminary data.</text>
</comment>
<name>X6PCN2_RETFI</name>
<sequence>MFVFLNFKKKKELCAKKKLKTLLDAPVSRLPHYLQNMAGVYKSCENEGTKDSDAAKDLLKAIVDIKKMTDEISTKCRDQKCRRLVGQLQKDVFNDKILLTAAHRLCVRHGTLKIIKNKQWQPHVFILCNDILVIGTVSSRWKNGEMVAVFPLIGLRILRNPLIEEALQEEGKFRFAVIPQNKNFTPNDSLAMGSVIICCEYDTEMEAWIDEMEDTVDEEEHNLRPCNPVDLEKRLRREPTSPEGTAPTITITDHDKIAEIEEWKKVRETKGRNKVKTKPPPKPSSSSSSSQAQSDGTTEHSDQQTDTTTTATTVLSRSSVSKMAPPPPRSSASSAGPLPTAPAPPPASKRMSTVSPASPPVPPPRRPGRAPIPPNRNGPPPLPSQQSFTDVTSPRTTESSTTPSTTTTTTKPPSTTTTTSNSTTTVPRVNLLGQIASFNRDSTLKKVVKEEQSSTSESHSDGAPQDVASLLQATLANYRTYVQDESDHEESDDEEWDD</sequence>
<dbReference type="InterPro" id="IPR011993">
    <property type="entry name" value="PH-like_dom_sf"/>
</dbReference>
<reference evidence="3 4" key="1">
    <citation type="journal article" date="2013" name="Curr. Biol.">
        <title>The Genome of the Foraminiferan Reticulomyxa filosa.</title>
        <authorList>
            <person name="Glockner G."/>
            <person name="Hulsmann N."/>
            <person name="Schleicher M."/>
            <person name="Noegel A.A."/>
            <person name="Eichinger L."/>
            <person name="Gallinger C."/>
            <person name="Pawlowski J."/>
            <person name="Sierra R."/>
            <person name="Euteneuer U."/>
            <person name="Pillet L."/>
            <person name="Moustafa A."/>
            <person name="Platzer M."/>
            <person name="Groth M."/>
            <person name="Szafranski K."/>
            <person name="Schliwa M."/>
        </authorList>
    </citation>
    <scope>NUCLEOTIDE SEQUENCE [LARGE SCALE GENOMIC DNA]</scope>
</reference>
<feature type="compositionally biased region" description="Basic and acidic residues" evidence="1">
    <location>
        <begin position="230"/>
        <end position="240"/>
    </location>
</feature>
<dbReference type="PANTHER" id="PTHR12673">
    <property type="entry name" value="FACIOGENITAL DYSPLASIA PROTEIN"/>
    <property type="match status" value="1"/>
</dbReference>
<feature type="compositionally biased region" description="Low complexity" evidence="1">
    <location>
        <begin position="304"/>
        <end position="321"/>
    </location>
</feature>
<dbReference type="SUPFAM" id="SSF48065">
    <property type="entry name" value="DBL homology domain (DH-domain)"/>
    <property type="match status" value="1"/>
</dbReference>
<dbReference type="Gene3D" id="2.30.29.30">
    <property type="entry name" value="Pleckstrin-homology domain (PH domain)/Phosphotyrosine-binding domain (PTB)"/>
    <property type="match status" value="1"/>
</dbReference>
<dbReference type="SMART" id="SM00233">
    <property type="entry name" value="PH"/>
    <property type="match status" value="1"/>
</dbReference>
<dbReference type="InterPro" id="IPR035899">
    <property type="entry name" value="DBL_dom_sf"/>
</dbReference>
<dbReference type="EMBL" id="ASPP01001640">
    <property type="protein sequence ID" value="ETO35402.1"/>
    <property type="molecule type" value="Genomic_DNA"/>
</dbReference>
<accession>X6PCN2</accession>
<gene>
    <name evidence="3" type="ORF">RFI_01661</name>
</gene>
<feature type="compositionally biased region" description="Acidic residues" evidence="1">
    <location>
        <begin position="484"/>
        <end position="498"/>
    </location>
</feature>
<dbReference type="Proteomes" id="UP000023152">
    <property type="component" value="Unassembled WGS sequence"/>
</dbReference>
<organism evidence="3 4">
    <name type="scientific">Reticulomyxa filosa</name>
    <dbReference type="NCBI Taxonomy" id="46433"/>
    <lineage>
        <taxon>Eukaryota</taxon>
        <taxon>Sar</taxon>
        <taxon>Rhizaria</taxon>
        <taxon>Retaria</taxon>
        <taxon>Foraminifera</taxon>
        <taxon>Monothalamids</taxon>
        <taxon>Reticulomyxidae</taxon>
        <taxon>Reticulomyxa</taxon>
    </lineage>
</organism>
<feature type="compositionally biased region" description="Low complexity" evidence="1">
    <location>
        <begin position="392"/>
        <end position="425"/>
    </location>
</feature>
<dbReference type="PANTHER" id="PTHR12673:SF263">
    <property type="entry name" value="PLECKSTRIN DOMAIN-CONTAINING PROTEIN"/>
    <property type="match status" value="1"/>
</dbReference>
<keyword evidence="4" id="KW-1185">Reference proteome</keyword>
<dbReference type="SUPFAM" id="SSF50729">
    <property type="entry name" value="PH domain-like"/>
    <property type="match status" value="1"/>
</dbReference>
<evidence type="ECO:0000259" key="2">
    <source>
        <dbReference type="PROSITE" id="PS50003"/>
    </source>
</evidence>
<dbReference type="GO" id="GO:0005085">
    <property type="term" value="F:guanyl-nucleotide exchange factor activity"/>
    <property type="evidence" value="ECO:0007669"/>
    <property type="project" value="TreeGrafter"/>
</dbReference>
<dbReference type="InterPro" id="IPR001849">
    <property type="entry name" value="PH_domain"/>
</dbReference>
<evidence type="ECO:0000313" key="3">
    <source>
        <dbReference type="EMBL" id="ETO35402.1"/>
    </source>
</evidence>
<feature type="compositionally biased region" description="Basic and acidic residues" evidence="1">
    <location>
        <begin position="252"/>
        <end position="271"/>
    </location>
</feature>
<dbReference type="InterPro" id="IPR051092">
    <property type="entry name" value="FYVE_RhoGEF_PH"/>
</dbReference>
<proteinExistence type="predicted"/>
<evidence type="ECO:0000256" key="1">
    <source>
        <dbReference type="SAM" id="MobiDB-lite"/>
    </source>
</evidence>
<dbReference type="PROSITE" id="PS50003">
    <property type="entry name" value="PH_DOMAIN"/>
    <property type="match status" value="1"/>
</dbReference>
<dbReference type="GO" id="GO:0005737">
    <property type="term" value="C:cytoplasm"/>
    <property type="evidence" value="ECO:0007669"/>
    <property type="project" value="TreeGrafter"/>
</dbReference>
<feature type="compositionally biased region" description="Basic and acidic residues" evidence="1">
    <location>
        <begin position="442"/>
        <end position="452"/>
    </location>
</feature>
<protein>
    <recommendedName>
        <fullName evidence="2">PH domain-containing protein</fullName>
    </recommendedName>
</protein>
<dbReference type="AlphaFoldDB" id="X6PCN2"/>
<evidence type="ECO:0000313" key="4">
    <source>
        <dbReference type="Proteomes" id="UP000023152"/>
    </source>
</evidence>
<feature type="region of interest" description="Disordered" evidence="1">
    <location>
        <begin position="219"/>
        <end position="498"/>
    </location>
</feature>